<evidence type="ECO:0000313" key="5">
    <source>
        <dbReference type="EMBL" id="CAH0113371.1"/>
    </source>
</evidence>
<evidence type="ECO:0000313" key="6">
    <source>
        <dbReference type="Proteomes" id="UP000789390"/>
    </source>
</evidence>
<feature type="domain" description="FMP27/BLTP2/Hobbit GFWDK motif-containing RBG unit" evidence="4">
    <location>
        <begin position="985"/>
        <end position="1111"/>
    </location>
</feature>
<evidence type="ECO:0000259" key="4">
    <source>
        <dbReference type="SMART" id="SM01214"/>
    </source>
</evidence>
<feature type="region of interest" description="Disordered" evidence="2">
    <location>
        <begin position="2010"/>
        <end position="2038"/>
    </location>
</feature>
<name>A0A8J2S304_9CRUS</name>
<dbReference type="EMBL" id="CAKKLH010000338">
    <property type="protein sequence ID" value="CAH0113371.1"/>
    <property type="molecule type" value="Genomic_DNA"/>
</dbReference>
<protein>
    <recommendedName>
        <fullName evidence="4">FMP27/BLTP2/Hobbit GFWDK motif-containing RBG unit domain-containing protein</fullName>
    </recommendedName>
</protein>
<keyword evidence="3" id="KW-1133">Transmembrane helix</keyword>
<feature type="region of interest" description="Disordered" evidence="2">
    <location>
        <begin position="2139"/>
        <end position="2182"/>
    </location>
</feature>
<evidence type="ECO:0000256" key="3">
    <source>
        <dbReference type="SAM" id="Phobius"/>
    </source>
</evidence>
<feature type="compositionally biased region" description="Basic and acidic residues" evidence="2">
    <location>
        <begin position="2142"/>
        <end position="2157"/>
    </location>
</feature>
<dbReference type="SMART" id="SM01214">
    <property type="entry name" value="Fmp27_GFWDK"/>
    <property type="match status" value="1"/>
</dbReference>
<gene>
    <name evidence="5" type="ORF">DGAL_LOCUS17265</name>
</gene>
<sequence length="2182" mass="246672">MAGADKVLRHLAIANMLEGCIVVLMQLAVLITLHDWVDWICIGFWGGVLMVMPLLGTVLREVEEMITTLLFHDRWSLYVWIVFLARPPTVDCTEIDDNLRNKTKNTNDITQCPVLNQVEPTELMRLGKNLPCLISNVTILNNNKLLHASVNNLSLDGSILPRSQIALCGLIDAFSCRLLQTVANNERDGKVNQHSQFVETRTKPSQPCLSEFSVGIQTEIHVDPVLPAITKLMLNISNPKLSINDRLVKALEAKSGQGNASKESHQSANWSLYFPRKCEFNVTGTEIKLYRHEDESAFVSTTLNLLEITADTSLDIRSGDNMFDTNVKLHTQMLYSETKSGRWLSLSELDATIQVFSGNIDSTVNANRIALVYSNVELLPWLNLIPNKKKKASADNETASLRQTPLTLNFEVWDFSAVAVFQDALPLRSGVTHVQLQLVDHPATGGLSCEFEAETVWCCLGNRTPSDPGQKKVHFWNSPIYVGLIIGKIERRLGVLGMSDSIHSQLLLDVLRFEWSPNLMETIFAIRNGLPQSSEKALSEEDKTPIRVSHSLTVASANIFLLMKKESALMFRVDSLAADQQPDKTVVSIEGLKGLFIVPGAPFSCAKSFEIKKGNLEFSRLQLTLRKSTKSGTIDIDQLGLNWDTRLHMAVLQVIEEWKTFQNRFNQFKPVKIPTVKDSEHETKQSWAIALKHKTSICAVLSPTHTIQFQADDSRAMVNGHPRTTFELNLPRCALLFDGHSIIEAEGLNWKLADNDLDLKQERITFDCEAVTNKCGLVSIAHLRVCFPYRYQFSEACQQEMVSVFKWLKSLHKKPRPPGQTEPLYRDVRLSVALFSMVLCDDPFEVKLRDNYELREDEFREGLKRKRMLDAKIEELRRTHPLLTQGKIDELYANLGGRNVEIFVQRAQRMYETRPMRTALFRWEMEQVDLMALADPSFHGYANVVRNIQEMDPDSPWPDEEIDFTTLWCRAIRATCRQWRFLLRDFPQPLLDIHELLLFGRLAGAEQQSSWRARRTCTVSVAAPWSDVQIERGMNQLKFYHDFSCDAESWRLAYGACWEPVIAQCNLAWDFDPSPALPFWDKIRLLLHGRVTLSVQQLTLLLHTSLDPYNTTEEMELTWTDLAMDWTSANFILKGEFNVYVRTASKYDDCRLLHLPRLKLSIGLTWHCLADPNDHLAVQPCAPNRIPEYSSNQEHDSYRAFRSQSVTLAVSLETKASGSSSISSSAAEVHALVYGSTLRWFENLKFILSGVSRPTRRGPLFNNTKPRKGQLSRHYKAVRLALSLHRFHIYYWMSASMQRGFELICGRLTLSSEHGLRLVALEDGLKHRPRADWSIVFLNCELNEAEVWLQSALGSDSDDNAELNVSLRQPVEKFYFLSVQRVSYGREAVLTPPFVAPGTASIVPTHRLVVQDLRAAWTKSNRQVAFALYDSWVKAQVLKKNLSSEVMKLLRMPESSVSPMKPRSSARIATEGAQPTPSASSTSSAATSAAPSTPVADSMLQQLLADHRNVVFSEDLSSTGSRPAVTGTSTNEGQEGVHLNWLIELVNSQVLLKGCETKGYIILAASHAKILQRLHPPVWRDRSLVSKTSWICSLDGMQYFATISAGEQDALDENILWLSTDHIGSAARAETQAPSSLDYLPDMVGSGQSVGGVISETVGGCDSSALQLQRIVSRCNCEIVFVSYGQNTLDLDLDHDLEGLMDIPPPPSDDVMDLWAQREQPVDSFTLTHHDLNICTNSLQYEMLLDVINNLLLHVEPHRKEASERLQRLRFQLQLSSTEDQRRPVQQIQNQLRSLISQLRRLEKDTFMLQRALAEDPSNAQFIAEFDSLERKVYECKEQLNAANEELAMMVSCLKEAQLTAHQRLQAARQGSNVTTVRTSQINFKHAQWRLTEADGQLGIADVVLTNFLYNKLSKSDDACEHSLEIGYVSLANLLPNQIYKQVIVPTELNRNMPVDRQVAVRMFSRDKAPVGGICIKEIFEVNVVPFTFAMTYQFFKTMMRFCFPEKDPETLDGEGEHSESSTVSRKGGGKHFSNVNKTKRGKESSFYVPIEDDVEKMKERAEKNKLFIYIKIPEVPVKVSYKGGKEKNIEDVHEFFLVVPTLEYHNVTWTWLDLFLAMKNDSKRVLLSQAIKQKLQIRPRSHVEEGGTPQEEDKARLLLGGLSMPGDARSSKRGGFWKPSK</sequence>
<dbReference type="PANTHER" id="PTHR15678:SF6">
    <property type="entry name" value="BRIDGE-LIKE LIPID TRANSFER PROTEIN FAMILY MEMBER 2"/>
    <property type="match status" value="1"/>
</dbReference>
<dbReference type="PANTHER" id="PTHR15678">
    <property type="entry name" value="ANTIGEN MLAA-22-RELATED"/>
    <property type="match status" value="1"/>
</dbReference>
<dbReference type="OrthoDB" id="1562405at2759"/>
<keyword evidence="1" id="KW-0175">Coiled coil</keyword>
<evidence type="ECO:0000256" key="1">
    <source>
        <dbReference type="SAM" id="Coils"/>
    </source>
</evidence>
<dbReference type="InterPro" id="IPR019441">
    <property type="entry name" value="FMP27/BLTP2/Hobbit_GFWDK_RBG"/>
</dbReference>
<proteinExistence type="predicted"/>
<feature type="compositionally biased region" description="Basic and acidic residues" evidence="2">
    <location>
        <begin position="2010"/>
        <end position="2020"/>
    </location>
</feature>
<accession>A0A8J2S304</accession>
<dbReference type="Pfam" id="PF10344">
    <property type="entry name" value="Hobbit"/>
    <property type="match status" value="1"/>
</dbReference>
<dbReference type="InterPro" id="IPR045167">
    <property type="entry name" value="Hobbit"/>
</dbReference>
<reference evidence="5" key="1">
    <citation type="submission" date="2021-11" db="EMBL/GenBank/DDBJ databases">
        <authorList>
            <person name="Schell T."/>
        </authorList>
    </citation>
    <scope>NUCLEOTIDE SEQUENCE</scope>
    <source>
        <strain evidence="5">M5</strain>
    </source>
</reference>
<keyword evidence="3" id="KW-0472">Membrane</keyword>
<comment type="caution">
    <text evidence="5">The sequence shown here is derived from an EMBL/GenBank/DDBJ whole genome shotgun (WGS) entry which is preliminary data.</text>
</comment>
<keyword evidence="3" id="KW-0812">Transmembrane</keyword>
<evidence type="ECO:0000256" key="2">
    <source>
        <dbReference type="SAM" id="MobiDB-lite"/>
    </source>
</evidence>
<feature type="transmembrane region" description="Helical" evidence="3">
    <location>
        <begin position="37"/>
        <end position="59"/>
    </location>
</feature>
<feature type="region of interest" description="Disordered" evidence="2">
    <location>
        <begin position="1453"/>
        <end position="1492"/>
    </location>
</feature>
<organism evidence="5 6">
    <name type="scientific">Daphnia galeata</name>
    <dbReference type="NCBI Taxonomy" id="27404"/>
    <lineage>
        <taxon>Eukaryota</taxon>
        <taxon>Metazoa</taxon>
        <taxon>Ecdysozoa</taxon>
        <taxon>Arthropoda</taxon>
        <taxon>Crustacea</taxon>
        <taxon>Branchiopoda</taxon>
        <taxon>Diplostraca</taxon>
        <taxon>Cladocera</taxon>
        <taxon>Anomopoda</taxon>
        <taxon>Daphniidae</taxon>
        <taxon>Daphnia</taxon>
    </lineage>
</organism>
<dbReference type="Proteomes" id="UP000789390">
    <property type="component" value="Unassembled WGS sequence"/>
</dbReference>
<feature type="transmembrane region" description="Helical" evidence="3">
    <location>
        <begin position="12"/>
        <end position="31"/>
    </location>
</feature>
<keyword evidence="6" id="KW-1185">Reference proteome</keyword>
<feature type="coiled-coil region" evidence="1">
    <location>
        <begin position="1785"/>
        <end position="1857"/>
    </location>
</feature>
<feature type="compositionally biased region" description="Low complexity" evidence="2">
    <location>
        <begin position="1475"/>
        <end position="1492"/>
    </location>
</feature>